<evidence type="ECO:0000256" key="5">
    <source>
        <dbReference type="ARBA" id="ARBA00022842"/>
    </source>
</evidence>
<keyword evidence="5" id="KW-0460">Magnesium</keyword>
<accession>A0A1H1LM36</accession>
<evidence type="ECO:0000256" key="1">
    <source>
        <dbReference type="ARBA" id="ARBA00001946"/>
    </source>
</evidence>
<evidence type="ECO:0000256" key="2">
    <source>
        <dbReference type="ARBA" id="ARBA00006706"/>
    </source>
</evidence>
<dbReference type="EMBL" id="LT629749">
    <property type="protein sequence ID" value="SDR75442.1"/>
    <property type="molecule type" value="Genomic_DNA"/>
</dbReference>
<keyword evidence="4" id="KW-0479">Metal-binding</keyword>
<reference evidence="7 8" key="1">
    <citation type="submission" date="2016-10" db="EMBL/GenBank/DDBJ databases">
        <authorList>
            <person name="de Groot N.N."/>
        </authorList>
    </citation>
    <scope>NUCLEOTIDE SEQUENCE [LARGE SCALE GENOMIC DNA]</scope>
    <source>
        <strain evidence="7 8">DSM 21741</strain>
    </source>
</reference>
<dbReference type="GO" id="GO:0004659">
    <property type="term" value="F:prenyltransferase activity"/>
    <property type="evidence" value="ECO:0007669"/>
    <property type="project" value="InterPro"/>
</dbReference>
<sequence length="386" mass="40805">MSSQLSPAQRPGRRRGASAVVALPSRRAGELNEEFLARVDSRMAEVVDDLERVWTDELSTPGAVVDILSDRDLPELLRGLVGTGGKRIRPSMCLWGWVVAGGRRDDHGADDVLQVATALELLHIFALIHDDVMDESASRRGQPSVHTLAAQLHLHSGGRGSAARFGDSIAVLVGDLAHAEADHLVSHLPPALRAIWRVLVVELVRGQSRDLTGSAAGRRDLAHARQVAQAKSGCYTVWRPLQLGATAAGAGPGTLDVLATYGAEVGEAFALRDDLLGVWGDPARTGKPAGDDLLSGKPTVILSLAHELLQGPARDVLERVGTPELSPADVVFLQDALRAGGVVDAVESRISAHVHAAVAALAADGLDPQGVAGLTQMAHRIAWRDR</sequence>
<dbReference type="PANTHER" id="PTHR12001:SF85">
    <property type="entry name" value="SHORT CHAIN ISOPRENYL DIPHOSPHATE SYNTHASE"/>
    <property type="match status" value="1"/>
</dbReference>
<dbReference type="AlphaFoldDB" id="A0A1H1LM36"/>
<dbReference type="SUPFAM" id="SSF48576">
    <property type="entry name" value="Terpenoid synthases"/>
    <property type="match status" value="1"/>
</dbReference>
<dbReference type="Pfam" id="PF00348">
    <property type="entry name" value="polyprenyl_synt"/>
    <property type="match status" value="1"/>
</dbReference>
<dbReference type="PANTHER" id="PTHR12001">
    <property type="entry name" value="GERANYLGERANYL PYROPHOSPHATE SYNTHASE"/>
    <property type="match status" value="1"/>
</dbReference>
<dbReference type="PROSITE" id="PS00723">
    <property type="entry name" value="POLYPRENYL_SYNTHASE_1"/>
    <property type="match status" value="1"/>
</dbReference>
<keyword evidence="3 6" id="KW-0808">Transferase</keyword>
<dbReference type="Gene3D" id="1.10.600.10">
    <property type="entry name" value="Farnesyl Diphosphate Synthase"/>
    <property type="match status" value="1"/>
</dbReference>
<dbReference type="InterPro" id="IPR000092">
    <property type="entry name" value="Polyprenyl_synt"/>
</dbReference>
<dbReference type="SFLD" id="SFLDS00005">
    <property type="entry name" value="Isoprenoid_Synthase_Type_I"/>
    <property type="match status" value="1"/>
</dbReference>
<comment type="similarity">
    <text evidence="2 6">Belongs to the FPP/GGPP synthase family.</text>
</comment>
<comment type="cofactor">
    <cofactor evidence="1">
        <name>Mg(2+)</name>
        <dbReference type="ChEBI" id="CHEBI:18420"/>
    </cofactor>
</comment>
<proteinExistence type="inferred from homology"/>
<dbReference type="Proteomes" id="UP000199092">
    <property type="component" value="Chromosome I"/>
</dbReference>
<name>A0A1H1LM36_9ACTN</name>
<dbReference type="STRING" id="546871.SAMN04488543_0337"/>
<evidence type="ECO:0000256" key="4">
    <source>
        <dbReference type="ARBA" id="ARBA00022723"/>
    </source>
</evidence>
<dbReference type="CDD" id="cd00685">
    <property type="entry name" value="Trans_IPPS_HT"/>
    <property type="match status" value="1"/>
</dbReference>
<protein>
    <submittedName>
        <fullName evidence="7">Geranylgeranyl diphosphate synthase, type I</fullName>
    </submittedName>
</protein>
<dbReference type="InterPro" id="IPR008949">
    <property type="entry name" value="Isoprenoid_synthase_dom_sf"/>
</dbReference>
<evidence type="ECO:0000256" key="3">
    <source>
        <dbReference type="ARBA" id="ARBA00022679"/>
    </source>
</evidence>
<dbReference type="InterPro" id="IPR033749">
    <property type="entry name" value="Polyprenyl_synt_CS"/>
</dbReference>
<gene>
    <name evidence="7" type="ORF">SAMN04488543_0337</name>
</gene>
<organism evidence="7 8">
    <name type="scientific">Friedmanniella luteola</name>
    <dbReference type="NCBI Taxonomy" id="546871"/>
    <lineage>
        <taxon>Bacteria</taxon>
        <taxon>Bacillati</taxon>
        <taxon>Actinomycetota</taxon>
        <taxon>Actinomycetes</taxon>
        <taxon>Propionibacteriales</taxon>
        <taxon>Nocardioidaceae</taxon>
        <taxon>Friedmanniella</taxon>
    </lineage>
</organism>
<evidence type="ECO:0000256" key="6">
    <source>
        <dbReference type="RuleBase" id="RU004466"/>
    </source>
</evidence>
<evidence type="ECO:0000313" key="7">
    <source>
        <dbReference type="EMBL" id="SDR75442.1"/>
    </source>
</evidence>
<dbReference type="OrthoDB" id="4497239at2"/>
<dbReference type="GO" id="GO:0008299">
    <property type="term" value="P:isoprenoid biosynthetic process"/>
    <property type="evidence" value="ECO:0007669"/>
    <property type="project" value="InterPro"/>
</dbReference>
<evidence type="ECO:0000313" key="8">
    <source>
        <dbReference type="Proteomes" id="UP000199092"/>
    </source>
</evidence>
<keyword evidence="8" id="KW-1185">Reference proteome</keyword>
<dbReference type="RefSeq" id="WP_091409285.1">
    <property type="nucleotide sequence ID" value="NZ_LT629749.1"/>
</dbReference>
<dbReference type="GO" id="GO:0046872">
    <property type="term" value="F:metal ion binding"/>
    <property type="evidence" value="ECO:0007669"/>
    <property type="project" value="UniProtKB-KW"/>
</dbReference>